<proteinExistence type="predicted"/>
<accession>A0A7I9V102</accession>
<feature type="domain" description="DUF1266" evidence="1">
    <location>
        <begin position="126"/>
        <end position="254"/>
    </location>
</feature>
<dbReference type="InterPro" id="IPR009677">
    <property type="entry name" value="DUF1266"/>
</dbReference>
<evidence type="ECO:0000313" key="3">
    <source>
        <dbReference type="Proteomes" id="UP000444980"/>
    </source>
</evidence>
<protein>
    <recommendedName>
        <fullName evidence="1">DUF1266 domain-containing protein</fullName>
    </recommendedName>
</protein>
<dbReference type="EMBL" id="BJOU01000017">
    <property type="protein sequence ID" value="GED99137.1"/>
    <property type="molecule type" value="Genomic_DNA"/>
</dbReference>
<dbReference type="Proteomes" id="UP000444980">
    <property type="component" value="Unassembled WGS sequence"/>
</dbReference>
<reference evidence="3" key="1">
    <citation type="submission" date="2019-06" db="EMBL/GenBank/DDBJ databases">
        <title>Gordonia isolated from sludge of a wastewater treatment plant.</title>
        <authorList>
            <person name="Tamura T."/>
            <person name="Aoyama K."/>
            <person name="Kang Y."/>
            <person name="Saito S."/>
            <person name="Akiyama N."/>
            <person name="Yazawa K."/>
            <person name="Gonoi T."/>
            <person name="Mikami Y."/>
        </authorList>
    </citation>
    <scope>NUCLEOTIDE SEQUENCE [LARGE SCALE GENOMIC DNA]</scope>
    <source>
        <strain evidence="3">NBRC 107697</strain>
    </source>
</reference>
<evidence type="ECO:0000313" key="2">
    <source>
        <dbReference type="EMBL" id="GED99137.1"/>
    </source>
</evidence>
<gene>
    <name evidence="2" type="ORF">nbrc107697_31760</name>
</gene>
<evidence type="ECO:0000259" key="1">
    <source>
        <dbReference type="Pfam" id="PF06889"/>
    </source>
</evidence>
<keyword evidence="3" id="KW-1185">Reference proteome</keyword>
<name>A0A7I9V102_9ACTN</name>
<sequence>MPSTVATAAWAATTGPQAQAQALGAAEALRHGTYWNAPQLPGHDGPLTLGPGERERLRLILAGKPLSRQTWLDAVDAHLRGRHINATPGERALDLREDVLDERPDVYLDIDDWLTAIAATGADNQWPDLDIDAVCRAAVKAFHIERQLTDDGLLPAGTRVWTYLAYDIATATSLAQSGFRLGFADGAMVGQILDAARANAGAVFADWAQFGASYAAARSSLHGSYPCDDVWREATGAVATLLADPTGPWTALEFPTGEPA</sequence>
<dbReference type="AlphaFoldDB" id="A0A7I9V102"/>
<organism evidence="2 3">
    <name type="scientific">Gordonia crocea</name>
    <dbReference type="NCBI Taxonomy" id="589162"/>
    <lineage>
        <taxon>Bacteria</taxon>
        <taxon>Bacillati</taxon>
        <taxon>Actinomycetota</taxon>
        <taxon>Actinomycetes</taxon>
        <taxon>Mycobacteriales</taxon>
        <taxon>Gordoniaceae</taxon>
        <taxon>Gordonia</taxon>
    </lineage>
</organism>
<comment type="caution">
    <text evidence="2">The sequence shown here is derived from an EMBL/GenBank/DDBJ whole genome shotgun (WGS) entry which is preliminary data.</text>
</comment>
<dbReference type="Pfam" id="PF06889">
    <property type="entry name" value="DUF1266"/>
    <property type="match status" value="1"/>
</dbReference>